<dbReference type="InterPro" id="IPR036179">
    <property type="entry name" value="Ig-like_dom_sf"/>
</dbReference>
<feature type="domain" description="Ig-like" evidence="2">
    <location>
        <begin position="16"/>
        <end position="115"/>
    </location>
</feature>
<feature type="domain" description="Ig-like" evidence="2">
    <location>
        <begin position="119"/>
        <end position="213"/>
    </location>
</feature>
<dbReference type="SMART" id="SM00406">
    <property type="entry name" value="IGv"/>
    <property type="match status" value="2"/>
</dbReference>
<name>A0A8B7PM61_HYAAZ</name>
<dbReference type="SUPFAM" id="SSF48726">
    <property type="entry name" value="Immunoglobulin"/>
    <property type="match status" value="2"/>
</dbReference>
<reference evidence="4" key="1">
    <citation type="submission" date="2025-08" db="UniProtKB">
        <authorList>
            <consortium name="RefSeq"/>
        </authorList>
    </citation>
    <scope>IDENTIFICATION</scope>
    <source>
        <tissue evidence="4">Whole organism</tissue>
    </source>
</reference>
<dbReference type="Proteomes" id="UP000694843">
    <property type="component" value="Unplaced"/>
</dbReference>
<accession>A0A8B7PM61</accession>
<dbReference type="KEGG" id="hazt:108681920"/>
<dbReference type="GO" id="GO:0050808">
    <property type="term" value="P:synapse organization"/>
    <property type="evidence" value="ECO:0007669"/>
    <property type="project" value="TreeGrafter"/>
</dbReference>
<dbReference type="RefSeq" id="XP_018026491.2">
    <property type="nucleotide sequence ID" value="XM_018171002.2"/>
</dbReference>
<sequence>MGERFQNDGLGSPTGPRFDQTIPRNLTVQEGQTAILSCRVLNLAEKTVSWIRLRNLHVLTVDKYKYSTDQRVSVVHNEASQEWVLRIRAAEKDDAGKYECQISTKPVLSYIVNVNVIEPRAEIVNAPDIYVHQGSLINLTCLVHHGTDRPIFVYWYHGNKLMEYEGDREGVTVVTEATKNTVSYLLVHNASFADTGRYTCKPSNGNSVTANLHVLEGEYQAAMQTNGTSQARRISFSVISRLIMMSFLLQRVIIL</sequence>
<dbReference type="Gene3D" id="2.60.40.10">
    <property type="entry name" value="Immunoglobulins"/>
    <property type="match status" value="2"/>
</dbReference>
<dbReference type="GeneID" id="108681920"/>
<protein>
    <submittedName>
        <fullName evidence="4">Zwei Ig domain protein zig-8</fullName>
    </submittedName>
</protein>
<dbReference type="GO" id="GO:0032589">
    <property type="term" value="C:neuron projection membrane"/>
    <property type="evidence" value="ECO:0007669"/>
    <property type="project" value="TreeGrafter"/>
</dbReference>
<evidence type="ECO:0000313" key="4">
    <source>
        <dbReference type="RefSeq" id="XP_018026491.2"/>
    </source>
</evidence>
<dbReference type="PANTHER" id="PTHR23279:SF46">
    <property type="entry name" value="DEFECTIVE PROBOSCIS EXTENSION RESPONSE 10, ISOFORM A-RELATED"/>
    <property type="match status" value="1"/>
</dbReference>
<dbReference type="PANTHER" id="PTHR23279">
    <property type="entry name" value="DEFECTIVE PROBOSCIS EXTENSION RESPONSE DPR -RELATED"/>
    <property type="match status" value="1"/>
</dbReference>
<dbReference type="CDD" id="cd00096">
    <property type="entry name" value="Ig"/>
    <property type="match status" value="1"/>
</dbReference>
<dbReference type="InterPro" id="IPR013106">
    <property type="entry name" value="Ig_V-set"/>
</dbReference>
<dbReference type="InterPro" id="IPR013098">
    <property type="entry name" value="Ig_I-set"/>
</dbReference>
<dbReference type="SMART" id="SM00409">
    <property type="entry name" value="IG"/>
    <property type="match status" value="2"/>
</dbReference>
<dbReference type="SMART" id="SM00408">
    <property type="entry name" value="IGc2"/>
    <property type="match status" value="2"/>
</dbReference>
<feature type="region of interest" description="Disordered" evidence="1">
    <location>
        <begin position="1"/>
        <end position="21"/>
    </location>
</feature>
<dbReference type="InterPro" id="IPR007110">
    <property type="entry name" value="Ig-like_dom"/>
</dbReference>
<evidence type="ECO:0000256" key="1">
    <source>
        <dbReference type="SAM" id="MobiDB-lite"/>
    </source>
</evidence>
<dbReference type="Pfam" id="PF07679">
    <property type="entry name" value="I-set"/>
    <property type="match status" value="1"/>
</dbReference>
<dbReference type="OMA" id="VKSHQFR"/>
<organism evidence="3 4">
    <name type="scientific">Hyalella azteca</name>
    <name type="common">Amphipod</name>
    <dbReference type="NCBI Taxonomy" id="294128"/>
    <lineage>
        <taxon>Eukaryota</taxon>
        <taxon>Metazoa</taxon>
        <taxon>Ecdysozoa</taxon>
        <taxon>Arthropoda</taxon>
        <taxon>Crustacea</taxon>
        <taxon>Multicrustacea</taxon>
        <taxon>Malacostraca</taxon>
        <taxon>Eumalacostraca</taxon>
        <taxon>Peracarida</taxon>
        <taxon>Amphipoda</taxon>
        <taxon>Senticaudata</taxon>
        <taxon>Talitrida</taxon>
        <taxon>Talitroidea</taxon>
        <taxon>Hyalellidae</taxon>
        <taxon>Hyalella</taxon>
    </lineage>
</organism>
<dbReference type="InterPro" id="IPR003599">
    <property type="entry name" value="Ig_sub"/>
</dbReference>
<proteinExistence type="predicted"/>
<dbReference type="InterPro" id="IPR037448">
    <property type="entry name" value="Zig-8"/>
</dbReference>
<dbReference type="Pfam" id="PF13927">
    <property type="entry name" value="Ig_3"/>
    <property type="match status" value="1"/>
</dbReference>
<evidence type="ECO:0000259" key="2">
    <source>
        <dbReference type="PROSITE" id="PS50835"/>
    </source>
</evidence>
<dbReference type="InterPro" id="IPR013783">
    <property type="entry name" value="Ig-like_fold"/>
</dbReference>
<evidence type="ECO:0000313" key="3">
    <source>
        <dbReference type="Proteomes" id="UP000694843"/>
    </source>
</evidence>
<dbReference type="FunFam" id="2.60.40.10:FF:000129">
    <property type="entry name" value="CLUMA_CG018772, isoform A"/>
    <property type="match status" value="1"/>
</dbReference>
<dbReference type="AlphaFoldDB" id="A0A8B7PM61"/>
<keyword evidence="3" id="KW-1185">Reference proteome</keyword>
<dbReference type="OrthoDB" id="190835at2759"/>
<dbReference type="PROSITE" id="PS50835">
    <property type="entry name" value="IG_LIKE"/>
    <property type="match status" value="2"/>
</dbReference>
<dbReference type="CDD" id="cd00099">
    <property type="entry name" value="IgV"/>
    <property type="match status" value="1"/>
</dbReference>
<dbReference type="InterPro" id="IPR003598">
    <property type="entry name" value="Ig_sub2"/>
</dbReference>
<gene>
    <name evidence="4" type="primary">LOC108681920</name>
</gene>